<keyword evidence="13" id="KW-1185">Reference proteome</keyword>
<reference evidence="12 13" key="1">
    <citation type="submission" date="2016-03" db="EMBL/GenBank/DDBJ databases">
        <title>Draft genome sequence of the Fonsecaea monophora CBS 269.37.</title>
        <authorList>
            <person name="Bombassaro A."/>
            <person name="Vinicius W.A."/>
            <person name="De Hoog S."/>
            <person name="Sun J."/>
            <person name="Souza E.M."/>
            <person name="Raittz R.T."/>
            <person name="Costa F."/>
            <person name="Leao A.C."/>
            <person name="Tadra-Sfeir M.Z."/>
            <person name="Baura V."/>
            <person name="Balsanelli E."/>
            <person name="Pedrosa F.O."/>
            <person name="Moreno L.F."/>
            <person name="Steffens M.B."/>
            <person name="Xi L."/>
            <person name="Bocca A.L."/>
            <person name="Felipe M.S."/>
            <person name="Teixeira M."/>
            <person name="Telles Filho F.Q."/>
            <person name="Azevedo C.M."/>
            <person name="Gomes R."/>
            <person name="Vicente V.A."/>
        </authorList>
    </citation>
    <scope>NUCLEOTIDE SEQUENCE [LARGE SCALE GENOMIC DNA]</scope>
    <source>
        <strain evidence="12 13">CBS 269.37</strain>
    </source>
</reference>
<dbReference type="InterPro" id="IPR036249">
    <property type="entry name" value="Thioredoxin-like_sf"/>
</dbReference>
<evidence type="ECO:0000256" key="9">
    <source>
        <dbReference type="ARBA" id="ARBA00023136"/>
    </source>
</evidence>
<evidence type="ECO:0000256" key="4">
    <source>
        <dbReference type="ARBA" id="ARBA00022448"/>
    </source>
</evidence>
<evidence type="ECO:0000256" key="7">
    <source>
        <dbReference type="ARBA" id="ARBA00022982"/>
    </source>
</evidence>
<sequence>MATKYAFTQGLRELRFHLSNSGQGSDACRSFLKRAYPTMKHHNPNIPILIREATGVEPKVWARYGMNSGSRHTGTAKEADRFNDTGFGREKSESLSGLSDKEIEDKVTTLVKSE</sequence>
<evidence type="ECO:0000256" key="2">
    <source>
        <dbReference type="ARBA" id="ARBA00004443"/>
    </source>
</evidence>
<dbReference type="InterPro" id="IPR007741">
    <property type="entry name" value="Ribosomal_mL43/mS25/NADH_DH"/>
</dbReference>
<evidence type="ECO:0000256" key="5">
    <source>
        <dbReference type="ARBA" id="ARBA00022660"/>
    </source>
</evidence>
<feature type="region of interest" description="Disordered" evidence="10">
    <location>
        <begin position="66"/>
        <end position="100"/>
    </location>
</feature>
<dbReference type="PANTHER" id="PTHR12878:SF0">
    <property type="entry name" value="NADH DEHYDROGENASE [UBIQUINONE] 1 ALPHA SUBCOMPLEX SUBUNIT 2"/>
    <property type="match status" value="1"/>
</dbReference>
<protein>
    <recommendedName>
        <fullName evidence="11">Ribosomal protein/NADH dehydrogenase domain-containing protein</fullName>
    </recommendedName>
</protein>
<feature type="compositionally biased region" description="Basic and acidic residues" evidence="10">
    <location>
        <begin position="75"/>
        <end position="100"/>
    </location>
</feature>
<dbReference type="InterPro" id="IPR016464">
    <property type="entry name" value="NADH_Ub_cplx-1_asu_su-2"/>
</dbReference>
<dbReference type="Proteomes" id="UP000077002">
    <property type="component" value="Unassembled WGS sequence"/>
</dbReference>
<comment type="function">
    <text evidence="1">Accessory subunit of the mitochondrial membrane respiratory chain NADH dehydrogenase (Complex I), that is believed not to be involved in catalysis. Complex I functions in the transfer of electrons from NADH to the respiratory chain. The immediate electron acceptor for the enzyme is believed to be ubiquinone.</text>
</comment>
<keyword evidence="8" id="KW-0496">Mitochondrion</keyword>
<accession>A0A177FI99</accession>
<gene>
    <name evidence="12" type="ORF">AYO21_02418</name>
</gene>
<comment type="similarity">
    <text evidence="3">Belongs to the complex I NDUFA2 subunit family.</text>
</comment>
<comment type="caution">
    <text evidence="12">The sequence shown here is derived from an EMBL/GenBank/DDBJ whole genome shotgun (WGS) entry which is preliminary data.</text>
</comment>
<dbReference type="PIRSF" id="PIRSF005822">
    <property type="entry name" value="NDUA2"/>
    <property type="match status" value="1"/>
</dbReference>
<comment type="subcellular location">
    <subcellularLocation>
        <location evidence="2">Mitochondrion inner membrane</location>
        <topology evidence="2">Peripheral membrane protein</topology>
        <orientation evidence="2">Matrix side</orientation>
    </subcellularLocation>
</comment>
<dbReference type="RefSeq" id="XP_022515433.1">
    <property type="nucleotide sequence ID" value="XM_022652397.1"/>
</dbReference>
<dbReference type="OrthoDB" id="10250268at2759"/>
<name>A0A177FI99_9EURO</name>
<keyword evidence="6" id="KW-0999">Mitochondrion inner membrane</keyword>
<proteinExistence type="inferred from homology"/>
<keyword evidence="9" id="KW-0472">Membrane</keyword>
<dbReference type="SUPFAM" id="SSF52833">
    <property type="entry name" value="Thioredoxin-like"/>
    <property type="match status" value="1"/>
</dbReference>
<evidence type="ECO:0000313" key="13">
    <source>
        <dbReference type="Proteomes" id="UP000077002"/>
    </source>
</evidence>
<dbReference type="SMART" id="SM00916">
    <property type="entry name" value="L51_S25_CI-B8"/>
    <property type="match status" value="1"/>
</dbReference>
<evidence type="ECO:0000256" key="6">
    <source>
        <dbReference type="ARBA" id="ARBA00022792"/>
    </source>
</evidence>
<keyword evidence="7" id="KW-0249">Electron transport</keyword>
<dbReference type="EMBL" id="LVKK01000010">
    <property type="protein sequence ID" value="OAG43481.1"/>
    <property type="molecule type" value="Genomic_DNA"/>
</dbReference>
<evidence type="ECO:0000256" key="3">
    <source>
        <dbReference type="ARBA" id="ARBA00008939"/>
    </source>
</evidence>
<evidence type="ECO:0000256" key="10">
    <source>
        <dbReference type="SAM" id="MobiDB-lite"/>
    </source>
</evidence>
<evidence type="ECO:0000256" key="1">
    <source>
        <dbReference type="ARBA" id="ARBA00003195"/>
    </source>
</evidence>
<evidence type="ECO:0000256" key="8">
    <source>
        <dbReference type="ARBA" id="ARBA00023128"/>
    </source>
</evidence>
<keyword evidence="4" id="KW-0813">Transport</keyword>
<dbReference type="GeneID" id="34597593"/>
<dbReference type="AlphaFoldDB" id="A0A177FI99"/>
<dbReference type="Gene3D" id="3.40.30.10">
    <property type="entry name" value="Glutaredoxin"/>
    <property type="match status" value="1"/>
</dbReference>
<keyword evidence="5" id="KW-0679">Respiratory chain</keyword>
<evidence type="ECO:0000313" key="12">
    <source>
        <dbReference type="EMBL" id="OAG43481.1"/>
    </source>
</evidence>
<dbReference type="PANTHER" id="PTHR12878">
    <property type="entry name" value="NADH-UBIQUINONE OXIDOREDUCTASE B8 SUBUNIT"/>
    <property type="match status" value="1"/>
</dbReference>
<feature type="domain" description="Ribosomal protein/NADH dehydrogenase" evidence="11">
    <location>
        <begin position="20"/>
        <end position="114"/>
    </location>
</feature>
<dbReference type="GO" id="GO:0005743">
    <property type="term" value="C:mitochondrial inner membrane"/>
    <property type="evidence" value="ECO:0007669"/>
    <property type="project" value="UniProtKB-SubCell"/>
</dbReference>
<dbReference type="Pfam" id="PF05047">
    <property type="entry name" value="L51_S25_CI-B8"/>
    <property type="match status" value="1"/>
</dbReference>
<evidence type="ECO:0000259" key="11">
    <source>
        <dbReference type="SMART" id="SM00916"/>
    </source>
</evidence>
<organism evidence="12 13">
    <name type="scientific">Fonsecaea monophora</name>
    <dbReference type="NCBI Taxonomy" id="254056"/>
    <lineage>
        <taxon>Eukaryota</taxon>
        <taxon>Fungi</taxon>
        <taxon>Dikarya</taxon>
        <taxon>Ascomycota</taxon>
        <taxon>Pezizomycotina</taxon>
        <taxon>Eurotiomycetes</taxon>
        <taxon>Chaetothyriomycetidae</taxon>
        <taxon>Chaetothyriales</taxon>
        <taxon>Herpotrichiellaceae</taxon>
        <taxon>Fonsecaea</taxon>
    </lineage>
</organism>